<dbReference type="Proteomes" id="UP001303889">
    <property type="component" value="Unassembled WGS sequence"/>
</dbReference>
<feature type="transmembrane region" description="Helical" evidence="6">
    <location>
        <begin position="107"/>
        <end position="129"/>
    </location>
</feature>
<feature type="transmembrane region" description="Helical" evidence="6">
    <location>
        <begin position="262"/>
        <end position="284"/>
    </location>
</feature>
<evidence type="ECO:0000256" key="6">
    <source>
        <dbReference type="SAM" id="Phobius"/>
    </source>
</evidence>
<dbReference type="GO" id="GO:0016020">
    <property type="term" value="C:membrane"/>
    <property type="evidence" value="ECO:0007669"/>
    <property type="project" value="UniProtKB-SubCell"/>
</dbReference>
<feature type="transmembrane region" description="Helical" evidence="6">
    <location>
        <begin position="59"/>
        <end position="87"/>
    </location>
</feature>
<feature type="transmembrane region" description="Helical" evidence="6">
    <location>
        <begin position="187"/>
        <end position="210"/>
    </location>
</feature>
<dbReference type="Pfam" id="PF20684">
    <property type="entry name" value="Fung_rhodopsin"/>
    <property type="match status" value="1"/>
</dbReference>
<proteinExistence type="inferred from homology"/>
<feature type="transmembrane region" description="Helical" evidence="6">
    <location>
        <begin position="26"/>
        <end position="47"/>
    </location>
</feature>
<dbReference type="InterPro" id="IPR049326">
    <property type="entry name" value="Rhodopsin_dom_fungi"/>
</dbReference>
<dbReference type="InterPro" id="IPR052337">
    <property type="entry name" value="SAT4-like"/>
</dbReference>
<accession>A0AAN6RV94</accession>
<evidence type="ECO:0000256" key="5">
    <source>
        <dbReference type="ARBA" id="ARBA00038359"/>
    </source>
</evidence>
<reference evidence="8" key="2">
    <citation type="submission" date="2023-05" db="EMBL/GenBank/DDBJ databases">
        <authorList>
            <consortium name="Lawrence Berkeley National Laboratory"/>
            <person name="Steindorff A."/>
            <person name="Hensen N."/>
            <person name="Bonometti L."/>
            <person name="Westerberg I."/>
            <person name="Brannstrom I.O."/>
            <person name="Guillou S."/>
            <person name="Cros-Aarteil S."/>
            <person name="Calhoun S."/>
            <person name="Haridas S."/>
            <person name="Kuo A."/>
            <person name="Mondo S."/>
            <person name="Pangilinan J."/>
            <person name="Riley R."/>
            <person name="Labutti K."/>
            <person name="Andreopoulos B."/>
            <person name="Lipzen A."/>
            <person name="Chen C."/>
            <person name="Yanf M."/>
            <person name="Daum C."/>
            <person name="Ng V."/>
            <person name="Clum A."/>
            <person name="Ohm R."/>
            <person name="Martin F."/>
            <person name="Silar P."/>
            <person name="Natvig D."/>
            <person name="Lalanne C."/>
            <person name="Gautier V."/>
            <person name="Ament-Velasquez S.L."/>
            <person name="Kruys A."/>
            <person name="Hutchinson M.I."/>
            <person name="Powell A.J."/>
            <person name="Barry K."/>
            <person name="Miller A.N."/>
            <person name="Grigoriev I.V."/>
            <person name="Debuchy R."/>
            <person name="Gladieux P."/>
            <person name="Thoren M.H."/>
            <person name="Johannesson H."/>
        </authorList>
    </citation>
    <scope>NUCLEOTIDE SEQUENCE</scope>
    <source>
        <strain evidence="8">CBS 103.79</strain>
    </source>
</reference>
<keyword evidence="3 6" id="KW-1133">Transmembrane helix</keyword>
<keyword evidence="9" id="KW-1185">Reference proteome</keyword>
<keyword evidence="2 6" id="KW-0812">Transmembrane</keyword>
<dbReference type="PANTHER" id="PTHR33048">
    <property type="entry name" value="PTH11-LIKE INTEGRAL MEMBRANE PROTEIN (AFU_ORTHOLOGUE AFUA_5G11245)"/>
    <property type="match status" value="1"/>
</dbReference>
<evidence type="ECO:0000256" key="2">
    <source>
        <dbReference type="ARBA" id="ARBA00022692"/>
    </source>
</evidence>
<protein>
    <recommendedName>
        <fullName evidence="7">Rhodopsin domain-containing protein</fullName>
    </recommendedName>
</protein>
<organism evidence="8 9">
    <name type="scientific">Staphylotrichum tortipilum</name>
    <dbReference type="NCBI Taxonomy" id="2831512"/>
    <lineage>
        <taxon>Eukaryota</taxon>
        <taxon>Fungi</taxon>
        <taxon>Dikarya</taxon>
        <taxon>Ascomycota</taxon>
        <taxon>Pezizomycotina</taxon>
        <taxon>Sordariomycetes</taxon>
        <taxon>Sordariomycetidae</taxon>
        <taxon>Sordariales</taxon>
        <taxon>Chaetomiaceae</taxon>
        <taxon>Staphylotrichum</taxon>
    </lineage>
</organism>
<feature type="transmembrane region" description="Helical" evidence="6">
    <location>
        <begin position="141"/>
        <end position="161"/>
    </location>
</feature>
<sequence length="370" mass="41269">MRLPPPDVMAAWPEPNYVNPVTRGPALVIAELIALSISTICLVLRLYTRMYVLRNKTGWDDWIMVTAAIFGAGVTTCVVLAATRYGWDIHIWDLTFERMIVGRKISFAAQALFILATALAKISILISYLRIAPLDTWFRRFSVITIWFVGLVSIAFFVALFTQCTPLSSYWDLITFDRDCIPEAPALLAQASSTALFDFIVWVLPLPTFYRAKLPLAQRLALILLFSFGLVVVVSACVRAYWIHYVVQETYDVTWEGFHLWLWTAIEVQLGIICGCVPWLKSLFKKWGGRNNRRGSAGSGGGGGGGGGEVYRTYSGRQGTLSFKGGSVVRIDSFGKVSSHGGDRPGREQYIDLERYDDSTVVNFVMATNM</sequence>
<dbReference type="AlphaFoldDB" id="A0AAN6RV94"/>
<comment type="caution">
    <text evidence="8">The sequence shown here is derived from an EMBL/GenBank/DDBJ whole genome shotgun (WGS) entry which is preliminary data.</text>
</comment>
<comment type="subcellular location">
    <subcellularLocation>
        <location evidence="1">Membrane</location>
        <topology evidence="1">Multi-pass membrane protein</topology>
    </subcellularLocation>
</comment>
<evidence type="ECO:0000313" key="8">
    <source>
        <dbReference type="EMBL" id="KAK3903396.1"/>
    </source>
</evidence>
<feature type="domain" description="Rhodopsin" evidence="7">
    <location>
        <begin position="44"/>
        <end position="286"/>
    </location>
</feature>
<evidence type="ECO:0000256" key="4">
    <source>
        <dbReference type="ARBA" id="ARBA00023136"/>
    </source>
</evidence>
<keyword evidence="4 6" id="KW-0472">Membrane</keyword>
<evidence type="ECO:0000259" key="7">
    <source>
        <dbReference type="Pfam" id="PF20684"/>
    </source>
</evidence>
<evidence type="ECO:0000256" key="3">
    <source>
        <dbReference type="ARBA" id="ARBA00022989"/>
    </source>
</evidence>
<comment type="similarity">
    <text evidence="5">Belongs to the SAT4 family.</text>
</comment>
<name>A0AAN6RV94_9PEZI</name>
<evidence type="ECO:0000313" key="9">
    <source>
        <dbReference type="Proteomes" id="UP001303889"/>
    </source>
</evidence>
<dbReference type="EMBL" id="MU855451">
    <property type="protein sequence ID" value="KAK3903396.1"/>
    <property type="molecule type" value="Genomic_DNA"/>
</dbReference>
<feature type="transmembrane region" description="Helical" evidence="6">
    <location>
        <begin position="222"/>
        <end position="242"/>
    </location>
</feature>
<dbReference type="PANTHER" id="PTHR33048:SF129">
    <property type="entry name" value="INTEGRAL MEMBRANE PROTEIN-RELATED"/>
    <property type="match status" value="1"/>
</dbReference>
<reference evidence="8" key="1">
    <citation type="journal article" date="2023" name="Mol. Phylogenet. Evol.">
        <title>Genome-scale phylogeny and comparative genomics of the fungal order Sordariales.</title>
        <authorList>
            <person name="Hensen N."/>
            <person name="Bonometti L."/>
            <person name="Westerberg I."/>
            <person name="Brannstrom I.O."/>
            <person name="Guillou S."/>
            <person name="Cros-Aarteil S."/>
            <person name="Calhoun S."/>
            <person name="Haridas S."/>
            <person name="Kuo A."/>
            <person name="Mondo S."/>
            <person name="Pangilinan J."/>
            <person name="Riley R."/>
            <person name="LaButti K."/>
            <person name="Andreopoulos B."/>
            <person name="Lipzen A."/>
            <person name="Chen C."/>
            <person name="Yan M."/>
            <person name="Daum C."/>
            <person name="Ng V."/>
            <person name="Clum A."/>
            <person name="Steindorff A."/>
            <person name="Ohm R.A."/>
            <person name="Martin F."/>
            <person name="Silar P."/>
            <person name="Natvig D.O."/>
            <person name="Lalanne C."/>
            <person name="Gautier V."/>
            <person name="Ament-Velasquez S.L."/>
            <person name="Kruys A."/>
            <person name="Hutchinson M.I."/>
            <person name="Powell A.J."/>
            <person name="Barry K."/>
            <person name="Miller A.N."/>
            <person name="Grigoriev I.V."/>
            <person name="Debuchy R."/>
            <person name="Gladieux P."/>
            <person name="Hiltunen Thoren M."/>
            <person name="Johannesson H."/>
        </authorList>
    </citation>
    <scope>NUCLEOTIDE SEQUENCE</scope>
    <source>
        <strain evidence="8">CBS 103.79</strain>
    </source>
</reference>
<evidence type="ECO:0000256" key="1">
    <source>
        <dbReference type="ARBA" id="ARBA00004141"/>
    </source>
</evidence>
<gene>
    <name evidence="8" type="ORF">C8A05DRAFT_43359</name>
</gene>